<evidence type="ECO:0000256" key="4">
    <source>
        <dbReference type="ARBA" id="ARBA00008982"/>
    </source>
</evidence>
<feature type="binding site" evidence="15">
    <location>
        <position position="146"/>
    </location>
    <ligand>
        <name>(2R)-3-phosphoglycerate</name>
        <dbReference type="ChEBI" id="CHEBI:58272"/>
    </ligand>
</feature>
<dbReference type="Pfam" id="PF00162">
    <property type="entry name" value="PGK"/>
    <property type="match status" value="1"/>
</dbReference>
<gene>
    <name evidence="14 19" type="primary">pgk</name>
    <name evidence="18" type="ORF">IRZ65_10445</name>
    <name evidence="19" type="ORF">NCTC11842_04355</name>
</gene>
<keyword evidence="21" id="KW-1185">Reference proteome</keyword>
<evidence type="ECO:0000256" key="16">
    <source>
        <dbReference type="PIRSR" id="PIRSR000724-2"/>
    </source>
</evidence>
<dbReference type="Proteomes" id="UP000250443">
    <property type="component" value="Unassembled WGS sequence"/>
</dbReference>
<keyword evidence="13 14" id="KW-0324">Glycolysis</keyword>
<organism evidence="19 20">
    <name type="scientific">Pseudomonas luteola</name>
    <dbReference type="NCBI Taxonomy" id="47886"/>
    <lineage>
        <taxon>Bacteria</taxon>
        <taxon>Pseudomonadati</taxon>
        <taxon>Pseudomonadota</taxon>
        <taxon>Gammaproteobacteria</taxon>
        <taxon>Pseudomonadales</taxon>
        <taxon>Pseudomonadaceae</taxon>
        <taxon>Pseudomonas</taxon>
    </lineage>
</organism>
<evidence type="ECO:0000256" key="6">
    <source>
        <dbReference type="ARBA" id="ARBA00013061"/>
    </source>
</evidence>
<feature type="binding site" evidence="14 16">
    <location>
        <begin position="340"/>
        <end position="343"/>
    </location>
    <ligand>
        <name>ATP</name>
        <dbReference type="ChEBI" id="CHEBI:30616"/>
    </ligand>
</feature>
<dbReference type="InterPro" id="IPR001576">
    <property type="entry name" value="Phosphoglycerate_kinase"/>
</dbReference>
<comment type="pathway">
    <text evidence="3 14">Carbohydrate degradation; glycolysis; pyruvate from D-glyceraldehyde 3-phosphate: step 2/5.</text>
</comment>
<dbReference type="PANTHER" id="PTHR11406">
    <property type="entry name" value="PHOSPHOGLYCERATE KINASE"/>
    <property type="match status" value="1"/>
</dbReference>
<keyword evidence="8 14" id="KW-0963">Cytoplasm</keyword>
<dbReference type="AlphaFoldDB" id="A0A2X2CZZ1"/>
<dbReference type="PIRSF" id="PIRSF000724">
    <property type="entry name" value="Pgk"/>
    <property type="match status" value="1"/>
</dbReference>
<comment type="subcellular location">
    <subcellularLocation>
        <location evidence="2 14">Cytoplasm</location>
    </subcellularLocation>
</comment>
<dbReference type="PROSITE" id="PS00111">
    <property type="entry name" value="PGLYCERATE_KINASE"/>
    <property type="match status" value="1"/>
</dbReference>
<feature type="binding site" evidence="15">
    <location>
        <position position="36"/>
    </location>
    <ligand>
        <name>(2R)-3-phosphoglycerate</name>
        <dbReference type="ChEBI" id="CHEBI:58272"/>
    </ligand>
</feature>
<dbReference type="EC" id="2.7.2.3" evidence="6 14"/>
<evidence type="ECO:0000256" key="12">
    <source>
        <dbReference type="ARBA" id="ARBA00022840"/>
    </source>
</evidence>
<keyword evidence="10 14" id="KW-0547">Nucleotide-binding</keyword>
<evidence type="ECO:0000256" key="13">
    <source>
        <dbReference type="ARBA" id="ARBA00023152"/>
    </source>
</evidence>
<dbReference type="InterPro" id="IPR015911">
    <property type="entry name" value="Phosphoglycerate_kinase_CS"/>
</dbReference>
<evidence type="ECO:0000256" key="1">
    <source>
        <dbReference type="ARBA" id="ARBA00000642"/>
    </source>
</evidence>
<evidence type="ECO:0000256" key="10">
    <source>
        <dbReference type="ARBA" id="ARBA00022741"/>
    </source>
</evidence>
<dbReference type="GO" id="GO:0005829">
    <property type="term" value="C:cytosol"/>
    <property type="evidence" value="ECO:0007669"/>
    <property type="project" value="TreeGrafter"/>
</dbReference>
<comment type="similarity">
    <text evidence="4 14 17">Belongs to the phosphoglycerate kinase family.</text>
</comment>
<evidence type="ECO:0000256" key="2">
    <source>
        <dbReference type="ARBA" id="ARBA00004496"/>
    </source>
</evidence>
<feature type="binding site" evidence="14">
    <location>
        <position position="146"/>
    </location>
    <ligand>
        <name>substrate</name>
    </ligand>
</feature>
<proteinExistence type="inferred from homology"/>
<reference evidence="19 20" key="1">
    <citation type="submission" date="2018-06" db="EMBL/GenBank/DDBJ databases">
        <authorList>
            <consortium name="Pathogen Informatics"/>
            <person name="Doyle S."/>
        </authorList>
    </citation>
    <scope>NUCLEOTIDE SEQUENCE [LARGE SCALE GENOMIC DNA]</scope>
    <source>
        <strain evidence="19 20">NCTC11842</strain>
    </source>
</reference>
<feature type="binding site" evidence="14 15">
    <location>
        <begin position="59"/>
        <end position="62"/>
    </location>
    <ligand>
        <name>substrate</name>
    </ligand>
</feature>
<dbReference type="GO" id="GO:0006096">
    <property type="term" value="P:glycolytic process"/>
    <property type="evidence" value="ECO:0007669"/>
    <property type="project" value="UniProtKB-UniRule"/>
</dbReference>
<dbReference type="PRINTS" id="PR00477">
    <property type="entry name" value="PHGLYCKINASE"/>
</dbReference>
<feature type="binding site" evidence="14 16">
    <location>
        <position position="314"/>
    </location>
    <ligand>
        <name>ATP</name>
        <dbReference type="ChEBI" id="CHEBI:30616"/>
    </ligand>
</feature>
<feature type="binding site" evidence="14 15">
    <location>
        <begin position="21"/>
        <end position="23"/>
    </location>
    <ligand>
        <name>substrate</name>
    </ligand>
</feature>
<dbReference type="RefSeq" id="WP_010796101.1">
    <property type="nucleotide sequence ID" value="NZ_CP044086.1"/>
</dbReference>
<dbReference type="FunFam" id="3.40.50.1260:FF:000001">
    <property type="entry name" value="Phosphoglycerate kinase"/>
    <property type="match status" value="1"/>
</dbReference>
<dbReference type="EMBL" id="UAUF01000014">
    <property type="protein sequence ID" value="SPZ12241.1"/>
    <property type="molecule type" value="Genomic_DNA"/>
</dbReference>
<evidence type="ECO:0000256" key="11">
    <source>
        <dbReference type="ARBA" id="ARBA00022777"/>
    </source>
</evidence>
<dbReference type="GO" id="GO:0043531">
    <property type="term" value="F:ADP binding"/>
    <property type="evidence" value="ECO:0007669"/>
    <property type="project" value="TreeGrafter"/>
</dbReference>
<feature type="binding site" evidence="14">
    <location>
        <position position="113"/>
    </location>
    <ligand>
        <name>substrate</name>
    </ligand>
</feature>
<dbReference type="EMBL" id="JADMCD010000004">
    <property type="protein sequence ID" value="MBF8641103.1"/>
    <property type="molecule type" value="Genomic_DNA"/>
</dbReference>
<evidence type="ECO:0000256" key="9">
    <source>
        <dbReference type="ARBA" id="ARBA00022679"/>
    </source>
</evidence>
<dbReference type="PANTHER" id="PTHR11406:SF23">
    <property type="entry name" value="PHOSPHOGLYCERATE KINASE 1, CHLOROPLASTIC-RELATED"/>
    <property type="match status" value="1"/>
</dbReference>
<keyword evidence="12 14" id="KW-0067">ATP-binding</keyword>
<dbReference type="GO" id="GO:0006094">
    <property type="term" value="P:gluconeogenesis"/>
    <property type="evidence" value="ECO:0007669"/>
    <property type="project" value="TreeGrafter"/>
</dbReference>
<dbReference type="InterPro" id="IPR015824">
    <property type="entry name" value="Phosphoglycerate_kinase_N"/>
</dbReference>
<name>A0A2X2CZZ1_PSELU</name>
<evidence type="ECO:0000256" key="14">
    <source>
        <dbReference type="HAMAP-Rule" id="MF_00145"/>
    </source>
</evidence>
<evidence type="ECO:0000256" key="15">
    <source>
        <dbReference type="PIRSR" id="PIRSR000724-1"/>
    </source>
</evidence>
<evidence type="ECO:0000313" key="20">
    <source>
        <dbReference type="Proteomes" id="UP000250443"/>
    </source>
</evidence>
<evidence type="ECO:0000256" key="8">
    <source>
        <dbReference type="ARBA" id="ARBA00022490"/>
    </source>
</evidence>
<dbReference type="GO" id="GO:0005524">
    <property type="term" value="F:ATP binding"/>
    <property type="evidence" value="ECO:0007669"/>
    <property type="project" value="UniProtKB-KW"/>
</dbReference>
<evidence type="ECO:0000256" key="7">
    <source>
        <dbReference type="ARBA" id="ARBA00016471"/>
    </source>
</evidence>
<reference evidence="18 21" key="2">
    <citation type="submission" date="2020-10" db="EMBL/GenBank/DDBJ databases">
        <title>Genome sequences of Pseudomonas isolates.</title>
        <authorList>
            <person name="Wessels L."/>
            <person name="Reich F."/>
            <person name="Hammerl J."/>
        </authorList>
    </citation>
    <scope>NUCLEOTIDE SEQUENCE [LARGE SCALE GENOMIC DNA]</scope>
    <source>
        <strain evidence="18 21">20-MO00624-0</strain>
    </source>
</reference>
<keyword evidence="9 14" id="KW-0808">Transferase</keyword>
<dbReference type="HAMAP" id="MF_00145">
    <property type="entry name" value="Phosphoglyc_kinase"/>
    <property type="match status" value="1"/>
</dbReference>
<dbReference type="Proteomes" id="UP000626180">
    <property type="component" value="Unassembled WGS sequence"/>
</dbReference>
<evidence type="ECO:0000313" key="18">
    <source>
        <dbReference type="EMBL" id="MBF8641103.1"/>
    </source>
</evidence>
<feature type="binding site" evidence="15">
    <location>
        <position position="113"/>
    </location>
    <ligand>
        <name>(2R)-3-phosphoglycerate</name>
        <dbReference type="ChEBI" id="CHEBI:58272"/>
    </ligand>
</feature>
<evidence type="ECO:0000256" key="5">
    <source>
        <dbReference type="ARBA" id="ARBA00011245"/>
    </source>
</evidence>
<dbReference type="SUPFAM" id="SSF53748">
    <property type="entry name" value="Phosphoglycerate kinase"/>
    <property type="match status" value="1"/>
</dbReference>
<feature type="binding site" evidence="14 16">
    <location>
        <position position="197"/>
    </location>
    <ligand>
        <name>ATP</name>
        <dbReference type="ChEBI" id="CHEBI:30616"/>
    </ligand>
</feature>
<dbReference type="FunFam" id="3.40.50.1260:FF:000002">
    <property type="entry name" value="Phosphoglycerate kinase"/>
    <property type="match status" value="1"/>
</dbReference>
<protein>
    <recommendedName>
        <fullName evidence="7 14">Phosphoglycerate kinase</fullName>
        <ecNumber evidence="6 14">2.7.2.3</ecNumber>
    </recommendedName>
</protein>
<evidence type="ECO:0000313" key="21">
    <source>
        <dbReference type="Proteomes" id="UP000626180"/>
    </source>
</evidence>
<sequence>MSVLKMSDLDLNGKRVLIREDLNVPVKDGQIKSDARLVAALPTLKLALEKGAAVIVCSHLGRPTEGEASAENSLKPVAEYLSKALNREVPLVTDYLGGVDVQPGNIVLLENVRFNKGEKKNADELAQQYAALCDVFVMDAFGTAHRAEGSTHGVAKFAKVAAAGPLLAAELDALGKALKAPARPMAAIVAGSKVSTKLDVLNSLSSVCDQLIVGGGIANTFLAAAGHKVGKSLYEAELVDTAKAIAAKVSVPLPVDVVVAKEFAESAEATVKSISDVADDDMILDIGPETAKQFAQLLTSAKTILWNGPVGVFEFDQFGNGTKVLAQAIADSEAFSIAGGGDTLAAIDKYGIGEKISYISTGGGAFLEFVEGKVLPAVEVLEQRAKG</sequence>
<accession>A0A2X2CZZ1</accession>
<dbReference type="Gene3D" id="3.40.50.1260">
    <property type="entry name" value="Phosphoglycerate kinase, N-terminal domain"/>
    <property type="match status" value="2"/>
</dbReference>
<evidence type="ECO:0000313" key="19">
    <source>
        <dbReference type="EMBL" id="SPZ12241.1"/>
    </source>
</evidence>
<comment type="catalytic activity">
    <reaction evidence="1 14 17">
        <text>(2R)-3-phosphoglycerate + ATP = (2R)-3-phospho-glyceroyl phosphate + ADP</text>
        <dbReference type="Rhea" id="RHEA:14801"/>
        <dbReference type="ChEBI" id="CHEBI:30616"/>
        <dbReference type="ChEBI" id="CHEBI:57604"/>
        <dbReference type="ChEBI" id="CHEBI:58272"/>
        <dbReference type="ChEBI" id="CHEBI:456216"/>
        <dbReference type="EC" id="2.7.2.3"/>
    </reaction>
</comment>
<dbReference type="GeneID" id="300266730"/>
<keyword evidence="11 14" id="KW-0418">Kinase</keyword>
<dbReference type="GO" id="GO:0004618">
    <property type="term" value="F:phosphoglycerate kinase activity"/>
    <property type="evidence" value="ECO:0007669"/>
    <property type="project" value="UniProtKB-UniRule"/>
</dbReference>
<evidence type="ECO:0000256" key="17">
    <source>
        <dbReference type="RuleBase" id="RU000532"/>
    </source>
</evidence>
<dbReference type="UniPathway" id="UPA00109">
    <property type="reaction ID" value="UER00185"/>
</dbReference>
<evidence type="ECO:0000256" key="3">
    <source>
        <dbReference type="ARBA" id="ARBA00004838"/>
    </source>
</evidence>
<comment type="subunit">
    <text evidence="5 14">Monomer.</text>
</comment>
<comment type="caution">
    <text evidence="14">Lacks conserved residue(s) required for the propagation of feature annotation.</text>
</comment>
<feature type="binding site" evidence="14">
    <location>
        <position position="36"/>
    </location>
    <ligand>
        <name>substrate</name>
    </ligand>
</feature>
<dbReference type="InterPro" id="IPR036043">
    <property type="entry name" value="Phosphoglycerate_kinase_sf"/>
</dbReference>